<evidence type="ECO:0000256" key="2">
    <source>
        <dbReference type="ARBA" id="ARBA00022741"/>
    </source>
</evidence>
<evidence type="ECO:0000313" key="8">
    <source>
        <dbReference type="EMBL" id="RSH77800.1"/>
    </source>
</evidence>
<dbReference type="Proteomes" id="UP000279236">
    <property type="component" value="Unassembled WGS sequence"/>
</dbReference>
<dbReference type="CDD" id="cd18808">
    <property type="entry name" value="SF1_C_Upf1"/>
    <property type="match status" value="1"/>
</dbReference>
<comment type="similarity">
    <text evidence="1">Belongs to the DNA2/NAM7 helicase family.</text>
</comment>
<accession>A0A427XFX5</accession>
<gene>
    <name evidence="8" type="primary">SEN1_2</name>
    <name evidence="8" type="ORF">EHS24_002860</name>
</gene>
<dbReference type="InterPro" id="IPR045055">
    <property type="entry name" value="DNA2/NAM7-like"/>
</dbReference>
<proteinExistence type="inferred from homology"/>
<dbReference type="InterPro" id="IPR027417">
    <property type="entry name" value="P-loop_NTPase"/>
</dbReference>
<name>A0A427XFX5_9TREE</name>
<feature type="domain" description="DNA2/NAM7 helicase helicase" evidence="6">
    <location>
        <begin position="354"/>
        <end position="609"/>
    </location>
</feature>
<dbReference type="GO" id="GO:0016787">
    <property type="term" value="F:hydrolase activity"/>
    <property type="evidence" value="ECO:0007669"/>
    <property type="project" value="UniProtKB-KW"/>
</dbReference>
<evidence type="ECO:0000259" key="7">
    <source>
        <dbReference type="Pfam" id="PF13087"/>
    </source>
</evidence>
<dbReference type="Pfam" id="PF13087">
    <property type="entry name" value="AAA_12"/>
    <property type="match status" value="1"/>
</dbReference>
<dbReference type="GO" id="GO:0005524">
    <property type="term" value="F:ATP binding"/>
    <property type="evidence" value="ECO:0007669"/>
    <property type="project" value="UniProtKB-KW"/>
</dbReference>
<protein>
    <submittedName>
        <fullName evidence="8">DEAD-box type RNA helicase</fullName>
    </submittedName>
</protein>
<dbReference type="PANTHER" id="PTHR10887">
    <property type="entry name" value="DNA2/NAM7 HELICASE FAMILY"/>
    <property type="match status" value="1"/>
</dbReference>
<dbReference type="InterPro" id="IPR041679">
    <property type="entry name" value="DNA2/NAM7-like_C"/>
</dbReference>
<keyword evidence="5" id="KW-0067">ATP-binding</keyword>
<keyword evidence="2" id="KW-0547">Nucleotide-binding</keyword>
<sequence>MNAAASVSSLTALTTGHCITGLPSSPSSFFLLISHPTTIHPARRPIRPQHPSATHNIPLLWSQDAGVDDLKELKPPTPLAPFPYEFRGVDSRADMIQLVLFWAPHLLGENSALFSKKLPVLPPKLVEALEEAEKIKEYMVNKDNYRTFMLNPLVYELWVKVRDSVEYVRGTLNEVQAAAQHQAVDVSNPPVDATLARVSTGTVCTTAWISLPTLVLSAVEWERRQRSRNEWTRDSLIVVISECRLPALVVVQEFEVEDDEYSDGTHKVWRRLIVETLTAFNDRLPTISGTPVQLWTCKNLAIHFAEREALFALFKISPRIRSEMFNAFRFPSPRIDVPAPWAQVERAMDVYIGTNEAQARAILAIEDDGFHLLEGFPGSGKTYTASYLVGKLISSSPPGTKILVTAPGHKALDSICRALMAGIPSSTGENFVPNIVRLGDREVMAESVWPRSLGALVETRLSHAEAELNALITDAANICDKLGALRRQMVQLGDSNPRHHDLVRDCATLEKQHQEALSEVKKSKLSLQRRKRAVVQEEIAVLADPSVDVVCSTLASCAKKALRSVGFHTLIVDDAARASELDTLIALGLGSRRVVLVGDRNLLPPPIFSSNCQVKGYDKSLFHRLAPSHHVPYLDVQYRMNPAISKLPALIYGHASSLLPRNDHTSHQVQDAPGMAIARRAAWHNEPRLGASMFFHVLGKEVVVDFTSFKNESEVKAAIELYRLICHTTKSLGSKPSVAILSFYSGQNECMKKSFLSEFGYDRIQDIQFPTVDGYHGQEADIVILSTVRTKAVDFLSTARTIVGLTRAKYSRLVLGSTDALQKNGNWQQLIRDCKGGQGGTFQLCTEKWADPKDEEQEVKSEA</sequence>
<dbReference type="InterPro" id="IPR041677">
    <property type="entry name" value="DNA2/NAM7_AAA_11"/>
</dbReference>
<reference evidence="8 9" key="1">
    <citation type="submission" date="2018-11" db="EMBL/GenBank/DDBJ databases">
        <title>Genome sequence of Apiotrichum porosum DSM 27194.</title>
        <authorList>
            <person name="Aliyu H."/>
            <person name="Gorte O."/>
            <person name="Ochsenreither K."/>
        </authorList>
    </citation>
    <scope>NUCLEOTIDE SEQUENCE [LARGE SCALE GENOMIC DNA]</scope>
    <source>
        <strain evidence="8 9">DSM 27194</strain>
    </source>
</reference>
<dbReference type="RefSeq" id="XP_028472947.1">
    <property type="nucleotide sequence ID" value="XM_028618580.1"/>
</dbReference>
<dbReference type="EMBL" id="RSCE01000014">
    <property type="protein sequence ID" value="RSH77800.1"/>
    <property type="molecule type" value="Genomic_DNA"/>
</dbReference>
<organism evidence="8 9">
    <name type="scientific">Apiotrichum porosum</name>
    <dbReference type="NCBI Taxonomy" id="105984"/>
    <lineage>
        <taxon>Eukaryota</taxon>
        <taxon>Fungi</taxon>
        <taxon>Dikarya</taxon>
        <taxon>Basidiomycota</taxon>
        <taxon>Agaricomycotina</taxon>
        <taxon>Tremellomycetes</taxon>
        <taxon>Trichosporonales</taxon>
        <taxon>Trichosporonaceae</taxon>
        <taxon>Apiotrichum</taxon>
    </lineage>
</organism>
<keyword evidence="4 8" id="KW-0347">Helicase</keyword>
<dbReference type="GO" id="GO:0006369">
    <property type="term" value="P:termination of RNA polymerase II transcription"/>
    <property type="evidence" value="ECO:0007669"/>
    <property type="project" value="TreeGrafter"/>
</dbReference>
<dbReference type="InterPro" id="IPR047187">
    <property type="entry name" value="SF1_C_Upf1"/>
</dbReference>
<evidence type="ECO:0000313" key="9">
    <source>
        <dbReference type="Proteomes" id="UP000279236"/>
    </source>
</evidence>
<dbReference type="GO" id="GO:0005694">
    <property type="term" value="C:chromosome"/>
    <property type="evidence" value="ECO:0007669"/>
    <property type="project" value="UniProtKB-ARBA"/>
</dbReference>
<dbReference type="AlphaFoldDB" id="A0A427XFX5"/>
<feature type="domain" description="DNA2/NAM7 helicase-like C-terminal" evidence="7">
    <location>
        <begin position="617"/>
        <end position="818"/>
    </location>
</feature>
<keyword evidence="9" id="KW-1185">Reference proteome</keyword>
<dbReference type="Gene3D" id="3.40.50.300">
    <property type="entry name" value="P-loop containing nucleotide triphosphate hydrolases"/>
    <property type="match status" value="2"/>
</dbReference>
<comment type="caution">
    <text evidence="8">The sequence shown here is derived from an EMBL/GenBank/DDBJ whole genome shotgun (WGS) entry which is preliminary data.</text>
</comment>
<dbReference type="FunFam" id="3.40.50.300:FF:000326">
    <property type="entry name" value="P-loop containing nucleoside triphosphate hydrolase"/>
    <property type="match status" value="1"/>
</dbReference>
<evidence type="ECO:0000256" key="5">
    <source>
        <dbReference type="ARBA" id="ARBA00022840"/>
    </source>
</evidence>
<evidence type="ECO:0000256" key="3">
    <source>
        <dbReference type="ARBA" id="ARBA00022801"/>
    </source>
</evidence>
<evidence type="ECO:0000256" key="1">
    <source>
        <dbReference type="ARBA" id="ARBA00007913"/>
    </source>
</evidence>
<dbReference type="PANTHER" id="PTHR10887:SF495">
    <property type="entry name" value="HELICASE SENATAXIN ISOFORM X1-RELATED"/>
    <property type="match status" value="1"/>
</dbReference>
<dbReference type="STRING" id="105984.A0A427XFX5"/>
<dbReference type="GeneID" id="39587403"/>
<keyword evidence="3" id="KW-0378">Hydrolase</keyword>
<dbReference type="Pfam" id="PF13086">
    <property type="entry name" value="AAA_11"/>
    <property type="match status" value="1"/>
</dbReference>
<dbReference type="GO" id="GO:0016604">
    <property type="term" value="C:nuclear body"/>
    <property type="evidence" value="ECO:0007669"/>
    <property type="project" value="TreeGrafter"/>
</dbReference>
<dbReference type="SUPFAM" id="SSF52540">
    <property type="entry name" value="P-loop containing nucleoside triphosphate hydrolases"/>
    <property type="match status" value="1"/>
</dbReference>
<dbReference type="GO" id="GO:0004386">
    <property type="term" value="F:helicase activity"/>
    <property type="evidence" value="ECO:0007669"/>
    <property type="project" value="UniProtKB-KW"/>
</dbReference>
<evidence type="ECO:0000256" key="4">
    <source>
        <dbReference type="ARBA" id="ARBA00022806"/>
    </source>
</evidence>
<dbReference type="GO" id="GO:0001147">
    <property type="term" value="F:transcription termination site sequence-specific DNA binding"/>
    <property type="evidence" value="ECO:0007669"/>
    <property type="project" value="TreeGrafter"/>
</dbReference>
<evidence type="ECO:0000259" key="6">
    <source>
        <dbReference type="Pfam" id="PF13086"/>
    </source>
</evidence>
<dbReference type="OrthoDB" id="6513042at2759"/>